<sequence length="218" mass="24581">MKVLVTGGARSGKSTFAEQLAMRLSDQGIYIATSRIWDTEMEQRVEIHRRQRSESGFSWETVEEPLALAERLTELKRRPDIRSGRAPAVLVDCLTLWLTNHLLEEEKEEEKEQPAQSEERAEAEEAEEANSQAAGLRGSLESAMNDLEEAAADFPSPIIFVTNEVGSGIVPAYPLGRRFRDEAGRMNQRMAQLCERKFWVVSGVPVDLNKVSFAWEDL</sequence>
<dbReference type="UniPathway" id="UPA00148">
    <property type="reaction ID" value="UER00236"/>
</dbReference>
<feature type="binding site" evidence="19">
    <location>
        <begin position="49"/>
        <end position="52"/>
    </location>
    <ligand>
        <name>GTP</name>
        <dbReference type="ChEBI" id="CHEBI:37565"/>
    </ligand>
</feature>
<evidence type="ECO:0000256" key="6">
    <source>
        <dbReference type="ARBA" id="ARBA00005159"/>
    </source>
</evidence>
<accession>A0A0D5NNT8</accession>
<evidence type="ECO:0000256" key="1">
    <source>
        <dbReference type="ARBA" id="ARBA00000312"/>
    </source>
</evidence>
<proteinExistence type="inferred from homology"/>
<dbReference type="AlphaFoldDB" id="A0A0D5NNT8"/>
<dbReference type="PATRIC" id="fig|1126833.4.peg.4692"/>
<keyword evidence="22" id="KW-1185">Reference proteome</keyword>
<dbReference type="SUPFAM" id="SSF52540">
    <property type="entry name" value="P-loop containing nucleoside triphosphate hydrolases"/>
    <property type="match status" value="1"/>
</dbReference>
<dbReference type="STRING" id="1126833.VN24_21370"/>
<evidence type="ECO:0000256" key="19">
    <source>
        <dbReference type="PIRSR" id="PIRSR006135-2"/>
    </source>
</evidence>
<feature type="compositionally biased region" description="Basic and acidic residues" evidence="20">
    <location>
        <begin position="110"/>
        <end position="120"/>
    </location>
</feature>
<gene>
    <name evidence="21" type="ORF">VN24_21370</name>
</gene>
<evidence type="ECO:0000256" key="8">
    <source>
        <dbReference type="ARBA" id="ARBA00012016"/>
    </source>
</evidence>
<evidence type="ECO:0000256" key="3">
    <source>
        <dbReference type="ARBA" id="ARBA00001522"/>
    </source>
</evidence>
<evidence type="ECO:0000256" key="7">
    <source>
        <dbReference type="ARBA" id="ARBA00007490"/>
    </source>
</evidence>
<evidence type="ECO:0000256" key="11">
    <source>
        <dbReference type="ARBA" id="ARBA00022679"/>
    </source>
</evidence>
<dbReference type="InterPro" id="IPR027417">
    <property type="entry name" value="P-loop_NTPase"/>
</dbReference>
<dbReference type="HOGENOM" id="CLU_094161_0_1_9"/>
<dbReference type="PIRSF" id="PIRSF006135">
    <property type="entry name" value="CobU"/>
    <property type="match status" value="1"/>
</dbReference>
<keyword evidence="14" id="KW-0067">ATP-binding</keyword>
<comment type="pathway">
    <text evidence="5">Cofactor biosynthesis; adenosylcobalamin biosynthesis; adenosylcobalamin from cob(II)yrinate a,c-diamide: step 6/7.</text>
</comment>
<reference evidence="22" key="2">
    <citation type="submission" date="2015-03" db="EMBL/GenBank/DDBJ databases">
        <title>Genome sequence of Paenibacillus beijingensis strain DSM 24997T.</title>
        <authorList>
            <person name="Kwak Y."/>
            <person name="Shin J.-H."/>
        </authorList>
    </citation>
    <scope>NUCLEOTIDE SEQUENCE [LARGE SCALE GENOMIC DNA]</scope>
    <source>
        <strain evidence="22">DSM 24997</strain>
    </source>
</reference>
<keyword evidence="15 19" id="KW-0342">GTP-binding</keyword>
<dbReference type="GO" id="GO:0008820">
    <property type="term" value="F:cobinamide phosphate guanylyltransferase activity"/>
    <property type="evidence" value="ECO:0007669"/>
    <property type="project" value="UniProtKB-EC"/>
</dbReference>
<comment type="catalytic activity">
    <reaction evidence="3">
        <text>adenosylcob(III)inamide + GTP = adenosylcob(III)inamide phosphate + GDP + H(+)</text>
        <dbReference type="Rhea" id="RHEA:15765"/>
        <dbReference type="ChEBI" id="CHEBI:2480"/>
        <dbReference type="ChEBI" id="CHEBI:15378"/>
        <dbReference type="ChEBI" id="CHEBI:37565"/>
        <dbReference type="ChEBI" id="CHEBI:58189"/>
        <dbReference type="ChEBI" id="CHEBI:58502"/>
        <dbReference type="EC" id="2.7.1.156"/>
    </reaction>
</comment>
<reference evidence="21 22" key="1">
    <citation type="journal article" date="2015" name="J. Biotechnol.">
        <title>Complete genome sequence of Paenibacillus beijingensis 7188(T) (=DSM 24997(T)), a novel rhizobacterium from jujube garden soil.</title>
        <authorList>
            <person name="Kwak Y."/>
            <person name="Shin J.H."/>
        </authorList>
    </citation>
    <scope>NUCLEOTIDE SEQUENCE [LARGE SCALE GENOMIC DNA]</scope>
    <source>
        <strain evidence="21 22">DSM 24997</strain>
    </source>
</reference>
<evidence type="ECO:0000256" key="10">
    <source>
        <dbReference type="ARBA" id="ARBA00022573"/>
    </source>
</evidence>
<dbReference type="PANTHER" id="PTHR34848:SF1">
    <property type="entry name" value="BIFUNCTIONAL ADENOSYLCOBALAMIN BIOSYNTHESIS PROTEIN COBU"/>
    <property type="match status" value="1"/>
</dbReference>
<dbReference type="Proteomes" id="UP000032633">
    <property type="component" value="Chromosome"/>
</dbReference>
<dbReference type="InterPro" id="IPR003203">
    <property type="entry name" value="CobU/CobP"/>
</dbReference>
<keyword evidence="13" id="KW-0418">Kinase</keyword>
<comment type="catalytic activity">
    <reaction evidence="2">
        <text>adenosylcob(III)inamide phosphate + GTP + H(+) = adenosylcob(III)inamide-GDP + diphosphate</text>
        <dbReference type="Rhea" id="RHEA:22712"/>
        <dbReference type="ChEBI" id="CHEBI:15378"/>
        <dbReference type="ChEBI" id="CHEBI:33019"/>
        <dbReference type="ChEBI" id="CHEBI:37565"/>
        <dbReference type="ChEBI" id="CHEBI:58502"/>
        <dbReference type="ChEBI" id="CHEBI:60487"/>
        <dbReference type="EC" id="2.7.7.62"/>
    </reaction>
</comment>
<dbReference type="KEGG" id="pbj:VN24_21370"/>
<keyword evidence="11 21" id="KW-0808">Transferase</keyword>
<dbReference type="EMBL" id="CP011058">
    <property type="protein sequence ID" value="AJY76657.1"/>
    <property type="molecule type" value="Genomic_DNA"/>
</dbReference>
<feature type="region of interest" description="Disordered" evidence="20">
    <location>
        <begin position="105"/>
        <end position="134"/>
    </location>
</feature>
<comment type="similarity">
    <text evidence="7">Belongs to the CobU/CobP family.</text>
</comment>
<dbReference type="OrthoDB" id="9799422at2"/>
<dbReference type="Gene3D" id="3.40.50.300">
    <property type="entry name" value="P-loop containing nucleotide triphosphate hydrolases"/>
    <property type="match status" value="1"/>
</dbReference>
<dbReference type="GO" id="GO:0009236">
    <property type="term" value="P:cobalamin biosynthetic process"/>
    <property type="evidence" value="ECO:0007669"/>
    <property type="project" value="UniProtKB-UniPathway"/>
</dbReference>
<dbReference type="EC" id="2.7.7.62" evidence="9"/>
<dbReference type="RefSeq" id="WP_045672082.1">
    <property type="nucleotide sequence ID" value="NZ_CP011058.1"/>
</dbReference>
<evidence type="ECO:0000256" key="14">
    <source>
        <dbReference type="ARBA" id="ARBA00022840"/>
    </source>
</evidence>
<evidence type="ECO:0000256" key="12">
    <source>
        <dbReference type="ARBA" id="ARBA00022741"/>
    </source>
</evidence>
<feature type="binding site" evidence="19">
    <location>
        <begin position="32"/>
        <end position="34"/>
    </location>
    <ligand>
        <name>GTP</name>
        <dbReference type="ChEBI" id="CHEBI:37565"/>
    </ligand>
</feature>
<dbReference type="GO" id="GO:0005525">
    <property type="term" value="F:GTP binding"/>
    <property type="evidence" value="ECO:0007669"/>
    <property type="project" value="UniProtKB-KW"/>
</dbReference>
<keyword evidence="12 19" id="KW-0547">Nucleotide-binding</keyword>
<evidence type="ECO:0000256" key="20">
    <source>
        <dbReference type="SAM" id="MobiDB-lite"/>
    </source>
</evidence>
<dbReference type="GO" id="GO:0005524">
    <property type="term" value="F:ATP binding"/>
    <property type="evidence" value="ECO:0007669"/>
    <property type="project" value="UniProtKB-KW"/>
</dbReference>
<evidence type="ECO:0000256" key="4">
    <source>
        <dbReference type="ARBA" id="ARBA00003889"/>
    </source>
</evidence>
<evidence type="ECO:0000256" key="15">
    <source>
        <dbReference type="ARBA" id="ARBA00023134"/>
    </source>
</evidence>
<comment type="pathway">
    <text evidence="6">Cofactor biosynthesis; adenosylcobalamin biosynthesis; adenosylcobalamin from cob(II)yrinate a,c-diamide: step 5/7.</text>
</comment>
<evidence type="ECO:0000256" key="16">
    <source>
        <dbReference type="ARBA" id="ARBA00029570"/>
    </source>
</evidence>
<evidence type="ECO:0000256" key="5">
    <source>
        <dbReference type="ARBA" id="ARBA00004692"/>
    </source>
</evidence>
<dbReference type="GO" id="GO:0043752">
    <property type="term" value="F:adenosylcobinamide kinase activity"/>
    <property type="evidence" value="ECO:0007669"/>
    <property type="project" value="UniProtKB-EC"/>
</dbReference>
<comment type="catalytic activity">
    <reaction evidence="1">
        <text>adenosylcob(III)inamide + ATP = adenosylcob(III)inamide phosphate + ADP + H(+)</text>
        <dbReference type="Rhea" id="RHEA:15769"/>
        <dbReference type="ChEBI" id="CHEBI:2480"/>
        <dbReference type="ChEBI" id="CHEBI:15378"/>
        <dbReference type="ChEBI" id="CHEBI:30616"/>
        <dbReference type="ChEBI" id="CHEBI:58502"/>
        <dbReference type="ChEBI" id="CHEBI:456216"/>
        <dbReference type="EC" id="2.7.1.156"/>
    </reaction>
</comment>
<organism evidence="21 22">
    <name type="scientific">Paenibacillus beijingensis</name>
    <dbReference type="NCBI Taxonomy" id="1126833"/>
    <lineage>
        <taxon>Bacteria</taxon>
        <taxon>Bacillati</taxon>
        <taxon>Bacillota</taxon>
        <taxon>Bacilli</taxon>
        <taxon>Bacillales</taxon>
        <taxon>Paenibacillaceae</taxon>
        <taxon>Paenibacillus</taxon>
    </lineage>
</organism>
<feature type="binding site" evidence="19">
    <location>
        <position position="63"/>
    </location>
    <ligand>
        <name>GTP</name>
        <dbReference type="ChEBI" id="CHEBI:37565"/>
    </ligand>
</feature>
<evidence type="ECO:0000256" key="18">
    <source>
        <dbReference type="PIRSR" id="PIRSR006135-1"/>
    </source>
</evidence>
<feature type="binding site" evidence="19">
    <location>
        <position position="92"/>
    </location>
    <ligand>
        <name>GTP</name>
        <dbReference type="ChEBI" id="CHEBI:37565"/>
    </ligand>
</feature>
<evidence type="ECO:0000256" key="17">
    <source>
        <dbReference type="ARBA" id="ARBA00030571"/>
    </source>
</evidence>
<evidence type="ECO:0000256" key="2">
    <source>
        <dbReference type="ARBA" id="ARBA00000711"/>
    </source>
</evidence>
<evidence type="ECO:0000313" key="22">
    <source>
        <dbReference type="Proteomes" id="UP000032633"/>
    </source>
</evidence>
<dbReference type="Pfam" id="PF02283">
    <property type="entry name" value="CobU"/>
    <property type="match status" value="1"/>
</dbReference>
<protein>
    <recommendedName>
        <fullName evidence="16">Adenosylcobinamide kinase</fullName>
        <ecNumber evidence="8">2.7.1.156</ecNumber>
        <ecNumber evidence="9">2.7.7.62</ecNumber>
    </recommendedName>
    <alternativeName>
        <fullName evidence="17">Adenosylcobinamide-phosphate guanylyltransferase</fullName>
    </alternativeName>
</protein>
<dbReference type="EC" id="2.7.1.156" evidence="8"/>
<evidence type="ECO:0000256" key="9">
    <source>
        <dbReference type="ARBA" id="ARBA00012523"/>
    </source>
</evidence>
<feature type="active site" description="GMP-histidine intermediate" evidence="18">
    <location>
        <position position="48"/>
    </location>
</feature>
<dbReference type="CDD" id="cd00544">
    <property type="entry name" value="CobU"/>
    <property type="match status" value="1"/>
</dbReference>
<dbReference type="PANTHER" id="PTHR34848">
    <property type="match status" value="1"/>
</dbReference>
<keyword evidence="10" id="KW-0169">Cobalamin biosynthesis</keyword>
<evidence type="ECO:0000256" key="13">
    <source>
        <dbReference type="ARBA" id="ARBA00022777"/>
    </source>
</evidence>
<evidence type="ECO:0000313" key="21">
    <source>
        <dbReference type="EMBL" id="AJY76657.1"/>
    </source>
</evidence>
<dbReference type="NCBIfam" id="NF004469">
    <property type="entry name" value="PRK05800.1"/>
    <property type="match status" value="1"/>
</dbReference>
<keyword evidence="21" id="KW-0548">Nucleotidyltransferase</keyword>
<name>A0A0D5NNT8_9BACL</name>
<comment type="function">
    <text evidence="4">Catalyzes ATP-dependent phosphorylation of adenosylcobinamide and addition of GMP to adenosylcobinamide phosphate.</text>
</comment>
<feature type="binding site" evidence="19">
    <location>
        <begin position="7"/>
        <end position="14"/>
    </location>
    <ligand>
        <name>GTP</name>
        <dbReference type="ChEBI" id="CHEBI:37565"/>
    </ligand>
</feature>